<dbReference type="Pfam" id="PF01551">
    <property type="entry name" value="Peptidase_M23"/>
    <property type="match status" value="1"/>
</dbReference>
<evidence type="ECO:0000259" key="3">
    <source>
        <dbReference type="Pfam" id="PF01551"/>
    </source>
</evidence>
<dbReference type="SUPFAM" id="SSF51261">
    <property type="entry name" value="Duplicated hybrid motif"/>
    <property type="match status" value="1"/>
</dbReference>
<evidence type="ECO:0000256" key="1">
    <source>
        <dbReference type="SAM" id="MobiDB-lite"/>
    </source>
</evidence>
<feature type="region of interest" description="Disordered" evidence="1">
    <location>
        <begin position="1"/>
        <end position="30"/>
    </location>
</feature>
<dbReference type="PANTHER" id="PTHR21666:SF290">
    <property type="entry name" value="PEPTIDASE M23 DOMAIN PROTEIN"/>
    <property type="match status" value="1"/>
</dbReference>
<gene>
    <name evidence="4" type="ORF">C7474_0818</name>
</gene>
<keyword evidence="2" id="KW-1133">Transmembrane helix</keyword>
<dbReference type="Gene3D" id="2.70.70.10">
    <property type="entry name" value="Glucose Permease (Domain IIA)"/>
    <property type="match status" value="1"/>
</dbReference>
<evidence type="ECO:0000256" key="2">
    <source>
        <dbReference type="SAM" id="Phobius"/>
    </source>
</evidence>
<dbReference type="Proteomes" id="UP000273158">
    <property type="component" value="Unassembled WGS sequence"/>
</dbReference>
<dbReference type="InterPro" id="IPR016047">
    <property type="entry name" value="M23ase_b-sheet_dom"/>
</dbReference>
<keyword evidence="2" id="KW-0472">Membrane</keyword>
<proteinExistence type="predicted"/>
<dbReference type="InterPro" id="IPR050570">
    <property type="entry name" value="Cell_wall_metabolism_enzyme"/>
</dbReference>
<dbReference type="GO" id="GO:0004222">
    <property type="term" value="F:metalloendopeptidase activity"/>
    <property type="evidence" value="ECO:0007669"/>
    <property type="project" value="TreeGrafter"/>
</dbReference>
<dbReference type="InterPro" id="IPR011055">
    <property type="entry name" value="Dup_hybrid_motif"/>
</dbReference>
<keyword evidence="2" id="KW-0812">Transmembrane</keyword>
<feature type="domain" description="M23ase beta-sheet core" evidence="3">
    <location>
        <begin position="324"/>
        <end position="420"/>
    </location>
</feature>
<protein>
    <submittedName>
        <fullName evidence="4">Peptidase M23-like protein</fullName>
    </submittedName>
</protein>
<name>A0A498CD03_9MICO</name>
<dbReference type="OrthoDB" id="1099523at2"/>
<feature type="transmembrane region" description="Helical" evidence="2">
    <location>
        <begin position="195"/>
        <end position="215"/>
    </location>
</feature>
<keyword evidence="5" id="KW-1185">Reference proteome</keyword>
<evidence type="ECO:0000313" key="5">
    <source>
        <dbReference type="Proteomes" id="UP000273158"/>
    </source>
</evidence>
<sequence>MTPDAPTAETAPTRRSSRPAAAVPATVGAPGMTRAEWRRLQSAGAAYDAAPETVAPVVPAPRAPEFVDEHAAEEAVAPAHQASIAEAILAEAAAPLLNRRRDRRTATSGVIASGSSDGDADAVAAASEIPASFAASAAPAAPVCDDEFERVARLFSFTGQTPVQRAAEAVAAESAVAPAPETGHRAGRRAFVKRVAAGSFSLGAMAIVGLLAVGATSPAMAVAGVTDPTTDISLASTTSSVPASEKKDIQAFVSAQGTDAVTLDRAEGYDVASMADVAAESGVTLFSGAWVNDPTADVQWPFPVGVPISAAYGSQSYLSQFSTPHHGVDLTPGLGAEIHAIAAGTVRIATEAGGDYGVTVLIDHVVDGQQVSSRYGHMLRGSLTVEQGDTVTAGQVIGKVGQTGKATGPHLHLEVLLNGTTRTDPIAWLEEHTSR</sequence>
<dbReference type="RefSeq" id="WP_121057642.1">
    <property type="nucleotide sequence ID" value="NZ_RCDB01000001.1"/>
</dbReference>
<reference evidence="4 5" key="1">
    <citation type="journal article" date="2015" name="Stand. Genomic Sci.">
        <title>Genomic Encyclopedia of Bacterial and Archaeal Type Strains, Phase III: the genomes of soil and plant-associated and newly described type strains.</title>
        <authorList>
            <person name="Whitman W.B."/>
            <person name="Woyke T."/>
            <person name="Klenk H.P."/>
            <person name="Zhou Y."/>
            <person name="Lilburn T.G."/>
            <person name="Beck B.J."/>
            <person name="De Vos P."/>
            <person name="Vandamme P."/>
            <person name="Eisen J.A."/>
            <person name="Garrity G."/>
            <person name="Hugenholtz P."/>
            <person name="Kyrpides N.C."/>
        </authorList>
    </citation>
    <scope>NUCLEOTIDE SEQUENCE [LARGE SCALE GENOMIC DNA]</scope>
    <source>
        <strain evidence="4 5">S2T63</strain>
    </source>
</reference>
<evidence type="ECO:0000313" key="4">
    <source>
        <dbReference type="EMBL" id="RLK52859.1"/>
    </source>
</evidence>
<accession>A0A498CD03</accession>
<organism evidence="4 5">
    <name type="scientific">Microbacterium telephonicum</name>
    <dbReference type="NCBI Taxonomy" id="1714841"/>
    <lineage>
        <taxon>Bacteria</taxon>
        <taxon>Bacillati</taxon>
        <taxon>Actinomycetota</taxon>
        <taxon>Actinomycetes</taxon>
        <taxon>Micrococcales</taxon>
        <taxon>Microbacteriaceae</taxon>
        <taxon>Microbacterium</taxon>
    </lineage>
</organism>
<dbReference type="AlphaFoldDB" id="A0A498CD03"/>
<comment type="caution">
    <text evidence="4">The sequence shown here is derived from an EMBL/GenBank/DDBJ whole genome shotgun (WGS) entry which is preliminary data.</text>
</comment>
<dbReference type="EMBL" id="RCDB01000001">
    <property type="protein sequence ID" value="RLK52859.1"/>
    <property type="molecule type" value="Genomic_DNA"/>
</dbReference>
<dbReference type="PANTHER" id="PTHR21666">
    <property type="entry name" value="PEPTIDASE-RELATED"/>
    <property type="match status" value="1"/>
</dbReference>
<dbReference type="CDD" id="cd12797">
    <property type="entry name" value="M23_peptidase"/>
    <property type="match status" value="1"/>
</dbReference>